<evidence type="ECO:0000313" key="2">
    <source>
        <dbReference type="EMBL" id="TPN81674.1"/>
    </source>
</evidence>
<evidence type="ECO:0000313" key="3">
    <source>
        <dbReference type="Proteomes" id="UP000315540"/>
    </source>
</evidence>
<dbReference type="AlphaFoldDB" id="A0A504IUK3"/>
<evidence type="ECO:0000256" key="1">
    <source>
        <dbReference type="SAM" id="Phobius"/>
    </source>
</evidence>
<dbReference type="InterPro" id="IPR032774">
    <property type="entry name" value="WG_beta_rep"/>
</dbReference>
<protein>
    <submittedName>
        <fullName evidence="2">WG repeat-containing protein</fullName>
    </submittedName>
</protein>
<keyword evidence="3" id="KW-1185">Reference proteome</keyword>
<dbReference type="Proteomes" id="UP000315540">
    <property type="component" value="Unassembled WGS sequence"/>
</dbReference>
<feature type="transmembrane region" description="Helical" evidence="1">
    <location>
        <begin position="12"/>
        <end position="30"/>
    </location>
</feature>
<keyword evidence="1" id="KW-0812">Transmembrane</keyword>
<dbReference type="Pfam" id="PF14903">
    <property type="entry name" value="WG_beta_rep"/>
    <property type="match status" value="3"/>
</dbReference>
<keyword evidence="1" id="KW-1133">Transmembrane helix</keyword>
<proteinExistence type="predicted"/>
<dbReference type="EMBL" id="VFWZ01000010">
    <property type="protein sequence ID" value="TPN81674.1"/>
    <property type="molecule type" value="Genomic_DNA"/>
</dbReference>
<gene>
    <name evidence="2" type="ORF">FHK87_24030</name>
</gene>
<accession>A0A504IUK3</accession>
<dbReference type="OrthoDB" id="623514at2"/>
<organism evidence="2 3">
    <name type="scientific">Aquimarina algicola</name>
    <dbReference type="NCBI Taxonomy" id="2589995"/>
    <lineage>
        <taxon>Bacteria</taxon>
        <taxon>Pseudomonadati</taxon>
        <taxon>Bacteroidota</taxon>
        <taxon>Flavobacteriia</taxon>
        <taxon>Flavobacteriales</taxon>
        <taxon>Flavobacteriaceae</taxon>
        <taxon>Aquimarina</taxon>
    </lineage>
</organism>
<dbReference type="PANTHER" id="PTHR37841:SF1">
    <property type="entry name" value="DUF3298 DOMAIN-CONTAINING PROTEIN"/>
    <property type="match status" value="1"/>
</dbReference>
<dbReference type="PANTHER" id="PTHR37841">
    <property type="entry name" value="GLR2918 PROTEIN"/>
    <property type="match status" value="1"/>
</dbReference>
<comment type="caution">
    <text evidence="2">The sequence shown here is derived from an EMBL/GenBank/DDBJ whole genome shotgun (WGS) entry which is preliminary data.</text>
</comment>
<name>A0A504IUK3_9FLAO</name>
<keyword evidence="1" id="KW-0472">Membrane</keyword>
<reference evidence="2 3" key="1">
    <citation type="submission" date="2019-06" db="EMBL/GenBank/DDBJ databases">
        <authorList>
            <person name="Meng X."/>
        </authorList>
    </citation>
    <scope>NUCLEOTIDE SEQUENCE [LARGE SCALE GENOMIC DNA]</scope>
    <source>
        <strain evidence="2 3">M625</strain>
    </source>
</reference>
<sequence>MRMNIKYFDQHFAVYFFYISSAITILFPATTKAQSVNKLKKDLSIWVKEDEEKWALIDGNQNMILPTYYAYVHDTYDNMAIVEVKDSIPNAGDKHLKVIDATGKNILDIKATWAEFLKPHTTIKFKVSASKYGVLNSKGDTLVRPIYRTVEKDKFHADRFIVKSETTDTSSLVNSKGEVLIADFTSIYPMYKDRYFVITDKTKQLVATDQTSIQQDQYEVMIRPSLLLDKYFPKSIRPEVLALKEEEYFLVNVLTGERIMNNITPSFFGFTTSNKNWIPFKEGEDMGYRNLKGELLFSKKNEYDDLGYFFEGISVFTKKVTSTTAEDKNKKEVLFGIMDQKGKEIIPPTYDWIYRFYDGLAKCKKDGKYGYINKNGKVKIPVIYDEVVNHHLENDPLLRVCLNEKQENKPYYKTKCGMIDQNGDIVVPIEYSPYDMAMFGEDKEYIKVRKKYHKPNSTYIWGESGWDYGIFDKKGRAILPLSYQDIRFFESKKTIEFKN</sequence>